<dbReference type="PROSITE" id="PS50011">
    <property type="entry name" value="PROTEIN_KINASE_DOM"/>
    <property type="match status" value="1"/>
</dbReference>
<keyword evidence="3" id="KW-0067">ATP-binding</keyword>
<protein>
    <submittedName>
        <fullName evidence="5">HDL525Cp</fullName>
    </submittedName>
</protein>
<dbReference type="PROSITE" id="PS00108">
    <property type="entry name" value="PROTEIN_KINASE_ST"/>
    <property type="match status" value="1"/>
</dbReference>
<dbReference type="EMBL" id="CP014244">
    <property type="protein sequence ID" value="AMD20219.1"/>
    <property type="molecule type" value="Genomic_DNA"/>
</dbReference>
<dbReference type="PANTHER" id="PTHR24055">
    <property type="entry name" value="MITOGEN-ACTIVATED PROTEIN KINASE"/>
    <property type="match status" value="1"/>
</dbReference>
<evidence type="ECO:0000313" key="5">
    <source>
        <dbReference type="EMBL" id="AMD20219.1"/>
    </source>
</evidence>
<dbReference type="OrthoDB" id="413582at2759"/>
<dbReference type="SUPFAM" id="SSF56112">
    <property type="entry name" value="Protein kinase-like (PK-like)"/>
    <property type="match status" value="1"/>
</dbReference>
<evidence type="ECO:0000256" key="2">
    <source>
        <dbReference type="ARBA" id="ARBA00022741"/>
    </source>
</evidence>
<evidence type="ECO:0000256" key="1">
    <source>
        <dbReference type="ARBA" id="ARBA00022527"/>
    </source>
</evidence>
<dbReference type="InterPro" id="IPR008271">
    <property type="entry name" value="Ser/Thr_kinase_AS"/>
</dbReference>
<dbReference type="SMART" id="SM00220">
    <property type="entry name" value="S_TKc"/>
    <property type="match status" value="1"/>
</dbReference>
<evidence type="ECO:0000256" key="3">
    <source>
        <dbReference type="ARBA" id="ARBA00022840"/>
    </source>
</evidence>
<dbReference type="GeneID" id="28723457"/>
<dbReference type="Pfam" id="PF00069">
    <property type="entry name" value="Pkinase"/>
    <property type="match status" value="1"/>
</dbReference>
<sequence length="352" mass="39826">MTKNTSSQVICTTRYSRIVKLGNNVVAKSVKLEGQSAPHDVETELQILQKCKHQNIIPLLSSSLSKGVVEFTMPYITSDLFQFMKCQYRTSHRAYLEPLLNLSDASESTGKLRKNKLSMSRTLGIIRQILDGLSHIHSLGIIHRDIKPQNILIDTATDHIYIIDFGISYDTTQRTHKYGESDDLKIHDVSTSIYKAPELMFSVRNYGLAADVWSLAVMISQLFQDQISTRWVIPAFVDDGAEELEAGTDIKAVMSIFQNLGIPSQEQWPQVVKYGSSGFVGMFGTEGDGNYIFDKPWPEQLARAEAMFPRLREVRNYQEFAKLLLRMVIFDTDKRITSAEALSTYNEITHAT</sequence>
<keyword evidence="6" id="KW-1185">Reference proteome</keyword>
<dbReference type="AlphaFoldDB" id="A0A0X8HRN4"/>
<dbReference type="InterPro" id="IPR000719">
    <property type="entry name" value="Prot_kinase_dom"/>
</dbReference>
<keyword evidence="2" id="KW-0547">Nucleotide-binding</keyword>
<reference evidence="5 6" key="1">
    <citation type="submission" date="2016-01" db="EMBL/GenBank/DDBJ databases">
        <title>Genome sequence of the yeast Holleya sinecauda.</title>
        <authorList>
            <person name="Dietrich F.S."/>
        </authorList>
    </citation>
    <scope>NUCLEOTIDE SEQUENCE [LARGE SCALE GENOMIC DNA]</scope>
    <source>
        <strain evidence="5 6">ATCC 58844</strain>
    </source>
</reference>
<dbReference type="Gene3D" id="1.10.510.10">
    <property type="entry name" value="Transferase(Phosphotransferase) domain 1"/>
    <property type="match status" value="1"/>
</dbReference>
<name>A0A0X8HRN4_9SACH</name>
<evidence type="ECO:0000259" key="4">
    <source>
        <dbReference type="PROSITE" id="PS50011"/>
    </source>
</evidence>
<keyword evidence="1" id="KW-0808">Transferase</keyword>
<organism evidence="5 6">
    <name type="scientific">Eremothecium sinecaudum</name>
    <dbReference type="NCBI Taxonomy" id="45286"/>
    <lineage>
        <taxon>Eukaryota</taxon>
        <taxon>Fungi</taxon>
        <taxon>Dikarya</taxon>
        <taxon>Ascomycota</taxon>
        <taxon>Saccharomycotina</taxon>
        <taxon>Saccharomycetes</taxon>
        <taxon>Saccharomycetales</taxon>
        <taxon>Saccharomycetaceae</taxon>
        <taxon>Eremothecium</taxon>
    </lineage>
</organism>
<gene>
    <name evidence="5" type="ORF">AW171_hschr42103</name>
</gene>
<dbReference type="STRING" id="45286.A0A0X8HRN4"/>
<keyword evidence="1" id="KW-0723">Serine/threonine-protein kinase</keyword>
<feature type="domain" description="Protein kinase" evidence="4">
    <location>
        <begin position="1"/>
        <end position="352"/>
    </location>
</feature>
<dbReference type="RefSeq" id="XP_017987215.1">
    <property type="nucleotide sequence ID" value="XM_018132207.1"/>
</dbReference>
<keyword evidence="1" id="KW-0418">Kinase</keyword>
<proteinExistence type="predicted"/>
<dbReference type="InterPro" id="IPR050117">
    <property type="entry name" value="MAPK"/>
</dbReference>
<dbReference type="Proteomes" id="UP000243052">
    <property type="component" value="Chromosome iv"/>
</dbReference>
<accession>A0A0X8HRN4</accession>
<dbReference type="InterPro" id="IPR011009">
    <property type="entry name" value="Kinase-like_dom_sf"/>
</dbReference>
<dbReference type="GO" id="GO:0004674">
    <property type="term" value="F:protein serine/threonine kinase activity"/>
    <property type="evidence" value="ECO:0007669"/>
    <property type="project" value="UniProtKB-KW"/>
</dbReference>
<evidence type="ECO:0000313" key="6">
    <source>
        <dbReference type="Proteomes" id="UP000243052"/>
    </source>
</evidence>
<dbReference type="GO" id="GO:0005524">
    <property type="term" value="F:ATP binding"/>
    <property type="evidence" value="ECO:0007669"/>
    <property type="project" value="UniProtKB-KW"/>
</dbReference>